<dbReference type="AlphaFoldDB" id="A0AAE1DTB6"/>
<sequence length="1121" mass="128355">MDPTEKSVQKTHRARHSGPKADKKKSKNKHEQDLTARQRNPKAFAIQSVNKAAKAFRRTADIKTKKQHIPKVDRTPVEPPPIVVAIVGPPKVGKSTLLRCLVKNFTKQKITDIRGPVTVVAGKNRRITFIECNNDINCMIDVGKIADLALLMVDAKQGFEMEIFEFFNICQATGFPRCMGVLNHLDMYKDGKTVRKRKKHLKNRFEVELYKGARLFYLSMLVNGEYLPNEVHNLCRFISVMKIVPLTWRASHPYIFADRMEDITNPEDIRQNPKCDRTVSLYGYVRGTHMKTKSMVHIAGCGDYIMKNMTFLPDPCPTPTMEKRRSLNVKERVIYAPMSGVGGIVYDKDAVYIDIGTKTGPEQEKPSGMVAALMESLKPVDEKVRESQISIFKGGPAISGEDFERKRHDEHSDEEGDEEEEDEGDRDSVMEAESSEDDDTETEEAGGPVKKKRKILKDSEDEESDSNSENNTMDVEVDDDNVGTSDQDDDNDEESMLKWKKDLFQKAAVKHRARINYTKMVYGEEVADEAAEEEEDSNDELGGLFKVLKKASGDGSRVDKHAVNMKDCNHLDCDDVVDLDQLGEDIKDTFVTGKWDASEDAKARLDEDDALYGDFEDLETGEKHVANEAEKDDKSDDDSSEKGKDDYGQDLDQEDEESEGKVKTKAEMSAQERRLAKKRKIKELFDKEYDSKGDDQFYETWKAEMDEQAKLNRSEFEELPEDQRVQYEGFRPGMYVRVEFEQMPCELIENFDATYPIILGGMTNVEEKLGFVNVRVKKHRWYNKILKSRNPLILSLGWRRFQTIPYYYKLEDNMRQRMLKYTPEHMHCNAVFWGPITPQGTGFLAVESVAEKTPNFRIAATGVVLELDQSVEVEKKLKLVGHPKKVFKKSAFIENMFTSALEVAKFQGARIQTVSGLRGQVKKALSSPAGAFRATFEDKIRISDTVFLKAWVKVEIPRFIMPVTSLLLSQESKQAWLGMRTVGQLRHERGIPVPQKGDSLYRPIVRPQRENKPLVIPKDLKMRLPFKDMPKELQEPKQPKRVAVVLEPAEAKVANFMKRVKAIYKDKRQKEHHMMRKRVQEHKKKVASQEAVKQEKLKEAKKRLHKILGDMKKKKESASHR</sequence>
<dbReference type="SUPFAM" id="SSF52540">
    <property type="entry name" value="P-loop containing nucleoside triphosphate hydrolases"/>
    <property type="match status" value="1"/>
</dbReference>
<feature type="compositionally biased region" description="Acidic residues" evidence="11">
    <location>
        <begin position="412"/>
        <end position="425"/>
    </location>
</feature>
<keyword evidence="4" id="KW-0547">Nucleotide-binding</keyword>
<protein>
    <recommendedName>
        <fullName evidence="12">Bms1-type G domain-containing protein</fullName>
    </recommendedName>
</protein>
<dbReference type="Proteomes" id="UP001283361">
    <property type="component" value="Unassembled WGS sequence"/>
</dbReference>
<evidence type="ECO:0000259" key="12">
    <source>
        <dbReference type="PROSITE" id="PS51714"/>
    </source>
</evidence>
<dbReference type="GO" id="GO:0003924">
    <property type="term" value="F:GTPase activity"/>
    <property type="evidence" value="ECO:0007669"/>
    <property type="project" value="TreeGrafter"/>
</dbReference>
<feature type="compositionally biased region" description="Basic and acidic residues" evidence="11">
    <location>
        <begin position="402"/>
        <end position="411"/>
    </location>
</feature>
<evidence type="ECO:0000256" key="4">
    <source>
        <dbReference type="ARBA" id="ARBA00022741"/>
    </source>
</evidence>
<dbReference type="InterPro" id="IPR037875">
    <property type="entry name" value="Bms1_N"/>
</dbReference>
<dbReference type="GO" id="GO:0005525">
    <property type="term" value="F:GTP binding"/>
    <property type="evidence" value="ECO:0007669"/>
    <property type="project" value="UniProtKB-KW"/>
</dbReference>
<evidence type="ECO:0000256" key="3">
    <source>
        <dbReference type="ARBA" id="ARBA00022553"/>
    </source>
</evidence>
<dbReference type="GO" id="GO:0032040">
    <property type="term" value="C:small-subunit processome"/>
    <property type="evidence" value="ECO:0007669"/>
    <property type="project" value="UniProtKB-ARBA"/>
</dbReference>
<feature type="compositionally biased region" description="Basic and acidic residues" evidence="11">
    <location>
        <begin position="620"/>
        <end position="634"/>
    </location>
</feature>
<evidence type="ECO:0000256" key="11">
    <source>
        <dbReference type="SAM" id="MobiDB-lite"/>
    </source>
</evidence>
<feature type="region of interest" description="Disordered" evidence="11">
    <location>
        <begin position="1076"/>
        <end position="1101"/>
    </location>
</feature>
<dbReference type="CDD" id="cd01882">
    <property type="entry name" value="BMS1"/>
    <property type="match status" value="1"/>
</dbReference>
<feature type="region of interest" description="Disordered" evidence="11">
    <location>
        <begin position="1"/>
        <end position="43"/>
    </location>
</feature>
<evidence type="ECO:0000256" key="1">
    <source>
        <dbReference type="ARBA" id="ARBA00004604"/>
    </source>
</evidence>
<dbReference type="InterPro" id="IPR039761">
    <property type="entry name" value="Bms1/Tsr1"/>
</dbReference>
<evidence type="ECO:0000256" key="6">
    <source>
        <dbReference type="ARBA" id="ARBA00022840"/>
    </source>
</evidence>
<keyword evidence="14" id="KW-1185">Reference proteome</keyword>
<dbReference type="PROSITE" id="PS51714">
    <property type="entry name" value="G_BMS1"/>
    <property type="match status" value="1"/>
</dbReference>
<feature type="region of interest" description="Disordered" evidence="11">
    <location>
        <begin position="613"/>
        <end position="669"/>
    </location>
</feature>
<name>A0AAE1DTB6_9GAST</name>
<dbReference type="SMART" id="SM01362">
    <property type="entry name" value="DUF663"/>
    <property type="match status" value="1"/>
</dbReference>
<dbReference type="GO" id="GO:0005654">
    <property type="term" value="C:nucleoplasm"/>
    <property type="evidence" value="ECO:0007669"/>
    <property type="project" value="UniProtKB-ARBA"/>
</dbReference>
<dbReference type="InterPro" id="IPR027417">
    <property type="entry name" value="P-loop_NTPase"/>
</dbReference>
<dbReference type="SMART" id="SM00785">
    <property type="entry name" value="AARP2CN"/>
    <property type="match status" value="1"/>
</dbReference>
<evidence type="ECO:0000313" key="14">
    <source>
        <dbReference type="Proteomes" id="UP001283361"/>
    </source>
</evidence>
<evidence type="ECO:0000256" key="2">
    <source>
        <dbReference type="ARBA" id="ARBA00022517"/>
    </source>
</evidence>
<evidence type="ECO:0000256" key="7">
    <source>
        <dbReference type="ARBA" id="ARBA00023134"/>
    </source>
</evidence>
<comment type="caution">
    <text evidence="13">The sequence shown here is derived from an EMBL/GenBank/DDBJ whole genome shotgun (WGS) entry which is preliminary data.</text>
</comment>
<evidence type="ECO:0000256" key="8">
    <source>
        <dbReference type="ARBA" id="ARBA00023242"/>
    </source>
</evidence>
<dbReference type="InterPro" id="IPR030387">
    <property type="entry name" value="G_Bms1/Tsr1_dom"/>
</dbReference>
<feature type="compositionally biased region" description="Basic residues" evidence="11">
    <location>
        <begin position="9"/>
        <end position="28"/>
    </location>
</feature>
<keyword evidence="2" id="KW-0690">Ribosome biogenesis</keyword>
<dbReference type="GO" id="GO:0005524">
    <property type="term" value="F:ATP binding"/>
    <property type="evidence" value="ECO:0007669"/>
    <property type="project" value="UniProtKB-KW"/>
</dbReference>
<dbReference type="GO" id="GO:0030686">
    <property type="term" value="C:90S preribosome"/>
    <property type="evidence" value="ECO:0007669"/>
    <property type="project" value="TreeGrafter"/>
</dbReference>
<dbReference type="Pfam" id="PF04950">
    <property type="entry name" value="RIBIOP_C"/>
    <property type="match status" value="1"/>
</dbReference>
<feature type="compositionally biased region" description="Basic residues" evidence="11">
    <location>
        <begin position="1076"/>
        <end position="1086"/>
    </location>
</feature>
<comment type="subcellular location">
    <subcellularLocation>
        <location evidence="1">Nucleus</location>
        <location evidence="1">Nucleolus</location>
    </subcellularLocation>
</comment>
<dbReference type="GO" id="GO:0034511">
    <property type="term" value="F:U3 snoRNA binding"/>
    <property type="evidence" value="ECO:0007669"/>
    <property type="project" value="TreeGrafter"/>
</dbReference>
<organism evidence="13 14">
    <name type="scientific">Elysia crispata</name>
    <name type="common">lettuce slug</name>
    <dbReference type="NCBI Taxonomy" id="231223"/>
    <lineage>
        <taxon>Eukaryota</taxon>
        <taxon>Metazoa</taxon>
        <taxon>Spiralia</taxon>
        <taxon>Lophotrochozoa</taxon>
        <taxon>Mollusca</taxon>
        <taxon>Gastropoda</taxon>
        <taxon>Heterobranchia</taxon>
        <taxon>Euthyneura</taxon>
        <taxon>Panpulmonata</taxon>
        <taxon>Sacoglossa</taxon>
        <taxon>Placobranchoidea</taxon>
        <taxon>Plakobranchidae</taxon>
        <taxon>Elysia</taxon>
    </lineage>
</organism>
<dbReference type="Gene3D" id="3.40.50.300">
    <property type="entry name" value="P-loop containing nucleotide triphosphate hydrolases"/>
    <property type="match status" value="1"/>
</dbReference>
<dbReference type="PANTHER" id="PTHR12858">
    <property type="entry name" value="RIBOSOME BIOGENESIS PROTEIN"/>
    <property type="match status" value="1"/>
</dbReference>
<feature type="compositionally biased region" description="Acidic residues" evidence="11">
    <location>
        <begin position="475"/>
        <end position="494"/>
    </location>
</feature>
<evidence type="ECO:0000313" key="13">
    <source>
        <dbReference type="EMBL" id="KAK3782174.1"/>
    </source>
</evidence>
<comment type="catalytic activity">
    <reaction evidence="9">
        <text>GTP + H2O = GDP + phosphate + H(+)</text>
        <dbReference type="Rhea" id="RHEA:19669"/>
        <dbReference type="ChEBI" id="CHEBI:15377"/>
        <dbReference type="ChEBI" id="CHEBI:15378"/>
        <dbReference type="ChEBI" id="CHEBI:37565"/>
        <dbReference type="ChEBI" id="CHEBI:43474"/>
        <dbReference type="ChEBI" id="CHEBI:58189"/>
    </reaction>
    <physiologicalReaction direction="left-to-right" evidence="9">
        <dbReference type="Rhea" id="RHEA:19670"/>
    </physiologicalReaction>
</comment>
<dbReference type="EMBL" id="JAWDGP010002535">
    <property type="protein sequence ID" value="KAK3782174.1"/>
    <property type="molecule type" value="Genomic_DNA"/>
</dbReference>
<feature type="compositionally biased region" description="Acidic residues" evidence="11">
    <location>
        <begin position="433"/>
        <end position="444"/>
    </location>
</feature>
<gene>
    <name evidence="13" type="ORF">RRG08_032925</name>
</gene>
<dbReference type="PANTHER" id="PTHR12858:SF2">
    <property type="entry name" value="RIBOSOME BIOGENESIS PROTEIN BMS1 HOMOLOG"/>
    <property type="match status" value="1"/>
</dbReference>
<evidence type="ECO:0000256" key="9">
    <source>
        <dbReference type="ARBA" id="ARBA00049117"/>
    </source>
</evidence>
<dbReference type="FunFam" id="3.40.50.300:FF:000105">
    <property type="entry name" value="BMS1 ribosome biogenesis factor"/>
    <property type="match status" value="1"/>
</dbReference>
<dbReference type="InterPro" id="IPR012948">
    <property type="entry name" value="AARP2CN"/>
</dbReference>
<evidence type="ECO:0000256" key="10">
    <source>
        <dbReference type="ARBA" id="ARBA00061391"/>
    </source>
</evidence>
<comment type="similarity">
    <text evidence="10">Belongs to the TRAFAC class translation factor GTPase superfamily. Bms1-like GTPase family. BMS1 subfamily.</text>
</comment>
<reference evidence="13" key="1">
    <citation type="journal article" date="2023" name="G3 (Bethesda)">
        <title>A reference genome for the long-term kleptoplast-retaining sea slug Elysia crispata morphotype clarki.</title>
        <authorList>
            <person name="Eastman K.E."/>
            <person name="Pendleton A.L."/>
            <person name="Shaikh M.A."/>
            <person name="Suttiyut T."/>
            <person name="Ogas R."/>
            <person name="Tomko P."/>
            <person name="Gavelis G."/>
            <person name="Widhalm J.R."/>
            <person name="Wisecaver J.H."/>
        </authorList>
    </citation>
    <scope>NUCLEOTIDE SEQUENCE</scope>
    <source>
        <strain evidence="13">ECLA1</strain>
    </source>
</reference>
<dbReference type="Pfam" id="PF08142">
    <property type="entry name" value="AARP2CN"/>
    <property type="match status" value="1"/>
</dbReference>
<dbReference type="GO" id="GO:0000462">
    <property type="term" value="P:maturation of SSU-rRNA from tricistronic rRNA transcript (SSU-rRNA, 5.8S rRNA, LSU-rRNA)"/>
    <property type="evidence" value="ECO:0007669"/>
    <property type="project" value="TreeGrafter"/>
</dbReference>
<feature type="compositionally biased region" description="Acidic residues" evidence="11">
    <location>
        <begin position="648"/>
        <end position="658"/>
    </location>
</feature>
<dbReference type="InterPro" id="IPR007034">
    <property type="entry name" value="BMS1_TSR1_C"/>
</dbReference>
<dbReference type="GO" id="GO:0000479">
    <property type="term" value="P:endonucleolytic cleavage of tricistronic rRNA transcript (SSU-rRNA, 5.8S rRNA, LSU-rRNA)"/>
    <property type="evidence" value="ECO:0007669"/>
    <property type="project" value="TreeGrafter"/>
</dbReference>
<keyword evidence="6" id="KW-0067">ATP-binding</keyword>
<keyword evidence="5" id="KW-0378">Hydrolase</keyword>
<accession>A0AAE1DTB6</accession>
<keyword evidence="3" id="KW-0597">Phosphoprotein</keyword>
<keyword evidence="8" id="KW-0539">Nucleus</keyword>
<evidence type="ECO:0000256" key="5">
    <source>
        <dbReference type="ARBA" id="ARBA00022801"/>
    </source>
</evidence>
<feature type="compositionally biased region" description="Basic and acidic residues" evidence="11">
    <location>
        <begin position="659"/>
        <end position="669"/>
    </location>
</feature>
<proteinExistence type="inferred from homology"/>
<keyword evidence="7" id="KW-0342">GTP-binding</keyword>
<feature type="domain" description="Bms1-type G" evidence="12">
    <location>
        <begin position="79"/>
        <end position="244"/>
    </location>
</feature>
<feature type="region of interest" description="Disordered" evidence="11">
    <location>
        <begin position="388"/>
        <end position="494"/>
    </location>
</feature>